<dbReference type="PIRSF" id="PIRSF005067">
    <property type="entry name" value="Tma_RNA-bind_prd"/>
    <property type="match status" value="1"/>
</dbReference>
<proteinExistence type="inferred from homology"/>
<dbReference type="InterPro" id="IPR002478">
    <property type="entry name" value="PUA"/>
</dbReference>
<accession>A0A3G2S4S1</accession>
<feature type="region of interest" description="Disordered" evidence="4">
    <location>
        <begin position="1"/>
        <end position="20"/>
    </location>
</feature>
<dbReference type="InterPro" id="IPR015947">
    <property type="entry name" value="PUA-like_sf"/>
</dbReference>
<dbReference type="OrthoDB" id="10249667at2759"/>
<feature type="compositionally biased region" description="Basic and acidic residues" evidence="4">
    <location>
        <begin position="1"/>
        <end position="11"/>
    </location>
</feature>
<evidence type="ECO:0000256" key="1">
    <source>
        <dbReference type="ARBA" id="ARBA00004496"/>
    </source>
</evidence>
<evidence type="ECO:0000256" key="2">
    <source>
        <dbReference type="ARBA" id="ARBA00022490"/>
    </source>
</evidence>
<keyword evidence="2 3" id="KW-0963">Cytoplasm</keyword>
<comment type="similarity">
    <text evidence="3">Belongs to the TMA20 family.</text>
</comment>
<dbReference type="Pfam" id="PF17832">
    <property type="entry name" value="Pre-PUA"/>
    <property type="match status" value="1"/>
</dbReference>
<dbReference type="CDD" id="cd21155">
    <property type="entry name" value="PUA_MCTS-1-like"/>
    <property type="match status" value="1"/>
</dbReference>
<comment type="function">
    <text evidence="3">Involved in translation.</text>
</comment>
<dbReference type="PANTHER" id="PTHR22798">
    <property type="entry name" value="MCT-1 PROTEIN"/>
    <property type="match status" value="1"/>
</dbReference>
<dbReference type="STRING" id="425264.A0A3G2S4S1"/>
<evidence type="ECO:0000313" key="7">
    <source>
        <dbReference type="Proteomes" id="UP000269793"/>
    </source>
</evidence>
<evidence type="ECO:0000313" key="6">
    <source>
        <dbReference type="EMBL" id="AYO42786.1"/>
    </source>
</evidence>
<feature type="domain" description="PUA" evidence="5">
    <location>
        <begin position="101"/>
        <end position="186"/>
    </location>
</feature>
<dbReference type="PANTHER" id="PTHR22798:SF0">
    <property type="entry name" value="MALIGNANT T-CELL-AMPLIFIED SEQUENCE 1"/>
    <property type="match status" value="1"/>
</dbReference>
<dbReference type="InterPro" id="IPR016437">
    <property type="entry name" value="MCT-1/Tma20"/>
</dbReference>
<keyword evidence="7" id="KW-1185">Reference proteome</keyword>
<dbReference type="InterPro" id="IPR041366">
    <property type="entry name" value="Pre-PUA"/>
</dbReference>
<protein>
    <recommendedName>
        <fullName evidence="3">Translation machinery-associated protein 20</fullName>
    </recommendedName>
</protein>
<reference evidence="6 7" key="1">
    <citation type="submission" date="2018-10" db="EMBL/GenBank/DDBJ databases">
        <title>Complete genome sequence of Malassezia restricta CBS 7877.</title>
        <authorList>
            <person name="Morand S.C."/>
            <person name="Bertignac M."/>
            <person name="Iltis A."/>
            <person name="Kolder I."/>
            <person name="Pirovano W."/>
            <person name="Jourdain R."/>
            <person name="Clavaud C."/>
        </authorList>
    </citation>
    <scope>NUCLEOTIDE SEQUENCE [LARGE SCALE GENOMIC DNA]</scope>
    <source>
        <strain evidence="6 7">CBS 7877</strain>
    </source>
</reference>
<dbReference type="GO" id="GO:0005737">
    <property type="term" value="C:cytoplasm"/>
    <property type="evidence" value="ECO:0007669"/>
    <property type="project" value="UniProtKB-SubCell"/>
</dbReference>
<evidence type="ECO:0000259" key="5">
    <source>
        <dbReference type="SMART" id="SM00359"/>
    </source>
</evidence>
<dbReference type="InterPro" id="IPR004521">
    <property type="entry name" value="Uncharacterised_CHP00451"/>
</dbReference>
<sequence length="199" mass="21801">MSFFRKLDPKTDLGTPSSLKSSVQRGIRTKLLEQYPDTLGADDGALLESIWPKKESITSAKYKPEHIQILLLRNMPIFFQHYDGPYIPTLHLLHKYPALLPSIQVDRGAIKFLLSGAAVMAPGLTSAGGRLPDPSKGEKPLPKETVVSIKAQGKEFEVAIGVLKVDTEEIRAKGKGIAVDNVHYLGDDLWAICSRGGLQ</sequence>
<dbReference type="SMART" id="SM00359">
    <property type="entry name" value="PUA"/>
    <property type="match status" value="1"/>
</dbReference>
<name>A0A3G2S4S1_MALR7</name>
<dbReference type="EMBL" id="CP033150">
    <property type="protein sequence ID" value="AYO42786.1"/>
    <property type="molecule type" value="Genomic_DNA"/>
</dbReference>
<dbReference type="Gene3D" id="3.10.400.20">
    <property type="match status" value="1"/>
</dbReference>
<dbReference type="Proteomes" id="UP000269793">
    <property type="component" value="Chromosome III"/>
</dbReference>
<comment type="subcellular location">
    <subcellularLocation>
        <location evidence="1 3">Cytoplasm</location>
    </subcellularLocation>
</comment>
<dbReference type="CDD" id="cd11609">
    <property type="entry name" value="MCT1_N"/>
    <property type="match status" value="1"/>
</dbReference>
<dbReference type="PROSITE" id="PS50890">
    <property type="entry name" value="PUA"/>
    <property type="match status" value="1"/>
</dbReference>
<organism evidence="6 7">
    <name type="scientific">Malassezia restricta (strain ATCC 96810 / NBRC 103918 / CBS 7877)</name>
    <name type="common">Seborrheic dermatitis infection agent</name>
    <dbReference type="NCBI Taxonomy" id="425264"/>
    <lineage>
        <taxon>Eukaryota</taxon>
        <taxon>Fungi</taxon>
        <taxon>Dikarya</taxon>
        <taxon>Basidiomycota</taxon>
        <taxon>Ustilaginomycotina</taxon>
        <taxon>Malasseziomycetes</taxon>
        <taxon>Malasseziales</taxon>
        <taxon>Malasseziaceae</taxon>
        <taxon>Malassezia</taxon>
    </lineage>
</organism>
<evidence type="ECO:0000256" key="4">
    <source>
        <dbReference type="SAM" id="MobiDB-lite"/>
    </source>
</evidence>
<dbReference type="AlphaFoldDB" id="A0A3G2S4S1"/>
<dbReference type="Pfam" id="PF01472">
    <property type="entry name" value="PUA"/>
    <property type="match status" value="1"/>
</dbReference>
<dbReference type="GO" id="GO:0003723">
    <property type="term" value="F:RNA binding"/>
    <property type="evidence" value="ECO:0007669"/>
    <property type="project" value="InterPro"/>
</dbReference>
<gene>
    <name evidence="6" type="primary">mcts1</name>
    <name evidence="6" type="ORF">DNF11_1836</name>
</gene>
<dbReference type="NCBIfam" id="TIGR00451">
    <property type="entry name" value="unchar_dom_2"/>
    <property type="match status" value="1"/>
</dbReference>
<dbReference type="VEuPathDB" id="FungiDB:DNF11_1836"/>
<dbReference type="GO" id="GO:0001731">
    <property type="term" value="P:formation of translation preinitiation complex"/>
    <property type="evidence" value="ECO:0007669"/>
    <property type="project" value="TreeGrafter"/>
</dbReference>
<dbReference type="SUPFAM" id="SSF88697">
    <property type="entry name" value="PUA domain-like"/>
    <property type="match status" value="1"/>
</dbReference>
<evidence type="ECO:0000256" key="3">
    <source>
        <dbReference type="PIRNR" id="PIRNR005067"/>
    </source>
</evidence>